<keyword evidence="3" id="KW-1185">Reference proteome</keyword>
<reference evidence="2 3" key="1">
    <citation type="submission" date="2018-06" db="EMBL/GenBank/DDBJ databases">
        <title>Comparative genomics reveals the genomic features of Rhizophagus irregularis, R. cerebriforme, R. diaphanum and Gigaspora rosea, and their symbiotic lifestyle signature.</title>
        <authorList>
            <person name="Morin E."/>
            <person name="San Clemente H."/>
            <person name="Chen E.C.H."/>
            <person name="De La Providencia I."/>
            <person name="Hainaut M."/>
            <person name="Kuo A."/>
            <person name="Kohler A."/>
            <person name="Murat C."/>
            <person name="Tang N."/>
            <person name="Roy S."/>
            <person name="Loubradou J."/>
            <person name="Henrissat B."/>
            <person name="Grigoriev I.V."/>
            <person name="Corradi N."/>
            <person name="Roux C."/>
            <person name="Martin F.M."/>
        </authorList>
    </citation>
    <scope>NUCLEOTIDE SEQUENCE [LARGE SCALE GENOMIC DNA]</scope>
    <source>
        <strain evidence="2 3">DAOM 194757</strain>
    </source>
</reference>
<sequence>MAPEISYFGREAVCKMKRAIPRCLFLKNSKSLLIIRDEDKYKVDLDLPVRNYVRASYLILECLNVKRLGQKCNTLLKRLTVEQLKEFNKIIDQILCDLINDNQIPKVLEFTLKIIENIIKKRSTITEVLNTYHIPNETSKEKFKHAELESKEEKVDLELLQKLVATCNDLILKLIPAPEIETADGICTLGPYCENRSEIKRNVKKELEIEIDKYKDKRKKEEEDLFNNQIRVAEIEIEVKKDETKAYEVEVDKNKDEIDKRNNIDFEVVDKTAKIDYIEETFESSLETGINIVIKILWNHQKCTGIDSKRKLDKLEKVSLEKKFVDDEPPDESDCDTLTLRRMKTAKEINEPTKRELTEETVKVRDCSQGRIEVKIDETKEPSCCYKSVELGNITRAFMSSISVCKSEETAFELDLKPIERGLLDNLKSVIENTFKNNDM</sequence>
<protein>
    <submittedName>
        <fullName evidence="2">Uncharacterized protein</fullName>
    </submittedName>
</protein>
<comment type="caution">
    <text evidence="2">The sequence shown here is derived from an EMBL/GenBank/DDBJ whole genome shotgun (WGS) entry which is preliminary data.</text>
</comment>
<dbReference type="AlphaFoldDB" id="A0A397W0J9"/>
<accession>A0A397W0J9</accession>
<name>A0A397W0J9_9GLOM</name>
<organism evidence="2 3">
    <name type="scientific">Gigaspora rosea</name>
    <dbReference type="NCBI Taxonomy" id="44941"/>
    <lineage>
        <taxon>Eukaryota</taxon>
        <taxon>Fungi</taxon>
        <taxon>Fungi incertae sedis</taxon>
        <taxon>Mucoromycota</taxon>
        <taxon>Glomeromycotina</taxon>
        <taxon>Glomeromycetes</taxon>
        <taxon>Diversisporales</taxon>
        <taxon>Gigasporaceae</taxon>
        <taxon>Gigaspora</taxon>
    </lineage>
</organism>
<feature type="coiled-coil region" evidence="1">
    <location>
        <begin position="197"/>
        <end position="224"/>
    </location>
</feature>
<keyword evidence="1" id="KW-0175">Coiled coil</keyword>
<evidence type="ECO:0000256" key="1">
    <source>
        <dbReference type="SAM" id="Coils"/>
    </source>
</evidence>
<dbReference type="EMBL" id="QKWP01000095">
    <property type="protein sequence ID" value="RIB27552.1"/>
    <property type="molecule type" value="Genomic_DNA"/>
</dbReference>
<dbReference type="Proteomes" id="UP000266673">
    <property type="component" value="Unassembled WGS sequence"/>
</dbReference>
<gene>
    <name evidence="2" type="ORF">C2G38_2160314</name>
</gene>
<evidence type="ECO:0000313" key="3">
    <source>
        <dbReference type="Proteomes" id="UP000266673"/>
    </source>
</evidence>
<proteinExistence type="predicted"/>
<evidence type="ECO:0000313" key="2">
    <source>
        <dbReference type="EMBL" id="RIB27552.1"/>
    </source>
</evidence>